<keyword evidence="2" id="KW-1185">Reference proteome</keyword>
<evidence type="ECO:0008006" key="3">
    <source>
        <dbReference type="Google" id="ProtNLM"/>
    </source>
</evidence>
<proteinExistence type="predicted"/>
<evidence type="ECO:0000313" key="1">
    <source>
        <dbReference type="EMBL" id="BEV05966.1"/>
    </source>
</evidence>
<dbReference type="Proteomes" id="UP001380186">
    <property type="component" value="Chromosome"/>
</dbReference>
<organism evidence="1 2">
    <name type="scientific">Chryseobacterium gambrini</name>
    <dbReference type="NCBI Taxonomy" id="373672"/>
    <lineage>
        <taxon>Bacteria</taxon>
        <taxon>Pseudomonadati</taxon>
        <taxon>Bacteroidota</taxon>
        <taxon>Flavobacteriia</taxon>
        <taxon>Flavobacteriales</taxon>
        <taxon>Weeksellaceae</taxon>
        <taxon>Chryseobacterium group</taxon>
        <taxon>Chryseobacterium</taxon>
    </lineage>
</organism>
<evidence type="ECO:0000313" key="2">
    <source>
        <dbReference type="Proteomes" id="UP001380186"/>
    </source>
</evidence>
<name>A0ABM8KBA5_9FLAO</name>
<protein>
    <recommendedName>
        <fullName evidence="3">Lipoprotein</fullName>
    </recommendedName>
</protein>
<reference evidence="1 2" key="1">
    <citation type="journal article" date="2020" name="Microbes Environ.">
        <title>Synthetic bacterial community of duckweed: a simple and stable system to study plant-microbe interactions.</title>
        <authorList>
            <person name="Ishizawa H."/>
            <person name="Tada M."/>
            <person name="Kuroda M."/>
            <person name="Inoue D."/>
            <person name="Futamata H."/>
            <person name="Ike M."/>
        </authorList>
    </citation>
    <scope>NUCLEOTIDE SEQUENCE [LARGE SCALE GENOMIC DNA]</scope>
    <source>
        <strain evidence="1 2">DW100</strain>
    </source>
</reference>
<sequence length="190" mass="23221">MNENIYNNFYFLLILNNCSVYTDKTIKIEKEISLDFPKISEIKKEEISEKSKDVSLGYFWGVSEDIYPYFSNHKFENPISYERPNNNFVLKVDYFFDKKEQVKLKFYEWNYNEKVETPREIFMDKFEEIKNFLSEKIGNPIFVNYEDLERSKEETIRDDIKWRGKNLNSYLFRFRGKEGFNQIRLVLYKD</sequence>
<dbReference type="RefSeq" id="WP_338613359.1">
    <property type="nucleotide sequence ID" value="NZ_AP029022.1"/>
</dbReference>
<gene>
    <name evidence="1" type="ORF">CRDW_33400</name>
</gene>
<accession>A0ABM8KBA5</accession>
<dbReference type="EMBL" id="AP029022">
    <property type="protein sequence ID" value="BEV05966.1"/>
    <property type="molecule type" value="Genomic_DNA"/>
</dbReference>